<reference evidence="3" key="1">
    <citation type="journal article" date="2021" name="PeerJ">
        <title>Extensive microbial diversity within the chicken gut microbiome revealed by metagenomics and culture.</title>
        <authorList>
            <person name="Gilroy R."/>
            <person name="Ravi A."/>
            <person name="Getino M."/>
            <person name="Pursley I."/>
            <person name="Horton D.L."/>
            <person name="Alikhan N.F."/>
            <person name="Baker D."/>
            <person name="Gharbi K."/>
            <person name="Hall N."/>
            <person name="Watson M."/>
            <person name="Adriaenssens E.M."/>
            <person name="Foster-Nyarko E."/>
            <person name="Jarju S."/>
            <person name="Secka A."/>
            <person name="Antonio M."/>
            <person name="Oren A."/>
            <person name="Chaudhuri R.R."/>
            <person name="La Ragione R."/>
            <person name="Hildebrand F."/>
            <person name="Pallen M.J."/>
        </authorList>
    </citation>
    <scope>NUCLEOTIDE SEQUENCE</scope>
    <source>
        <strain evidence="3">CHK185-5351</strain>
    </source>
</reference>
<dbReference type="CDD" id="cd05399">
    <property type="entry name" value="NT_Rel-Spo_like"/>
    <property type="match status" value="1"/>
</dbReference>
<comment type="caution">
    <text evidence="3">The sequence shown here is derived from an EMBL/GenBank/DDBJ whole genome shotgun (WGS) entry which is preliminary data.</text>
</comment>
<dbReference type="Pfam" id="PF04607">
    <property type="entry name" value="RelA_SpoT"/>
    <property type="match status" value="1"/>
</dbReference>
<sequence>MIDKQEFFEKYNLDNRDLAEAKLTWEELENIYESYCHLEPRLREVSKDFVDDYLYDIEKAGIHSYRYRTKEPGHLLEKIIRKRREEYQKYSRIDHTNFYKYLTDLIGIRVLFLYREDWIHFHSYITSVFENNPELYIRDRLEDYDPDENHYYIAERPKVYKRAGDSRIYDEKLIEIRSDGIYRSLHYIIKYKGYYVEIQGRTLFEEGWSEVDHDIVYPYNKNNVMLKDFSTLLNRLSGMADEMSSYFRRMTEQNIREENIAADYTQRPDGE</sequence>
<dbReference type="PANTHER" id="PTHR41773">
    <property type="entry name" value="GTP PYROPHOSPHATASE-RELATED"/>
    <property type="match status" value="1"/>
</dbReference>
<dbReference type="EMBL" id="DWWU01000021">
    <property type="protein sequence ID" value="HJC15225.1"/>
    <property type="molecule type" value="Genomic_DNA"/>
</dbReference>
<evidence type="ECO:0000256" key="1">
    <source>
        <dbReference type="ARBA" id="ARBA00004976"/>
    </source>
</evidence>
<evidence type="ECO:0000259" key="2">
    <source>
        <dbReference type="SMART" id="SM00954"/>
    </source>
</evidence>
<dbReference type="GO" id="GO:0015969">
    <property type="term" value="P:guanosine tetraphosphate metabolic process"/>
    <property type="evidence" value="ECO:0007669"/>
    <property type="project" value="InterPro"/>
</dbReference>
<reference evidence="3" key="2">
    <citation type="submission" date="2021-04" db="EMBL/GenBank/DDBJ databases">
        <authorList>
            <person name="Gilroy R."/>
        </authorList>
    </citation>
    <scope>NUCLEOTIDE SEQUENCE</scope>
    <source>
        <strain evidence="3">CHK185-5351</strain>
    </source>
</reference>
<protein>
    <submittedName>
        <fullName evidence="3">GTP pyrophosphokinase</fullName>
    </submittedName>
</protein>
<accession>A0A9D2N9M0</accession>
<evidence type="ECO:0000313" key="3">
    <source>
        <dbReference type="EMBL" id="HJC15225.1"/>
    </source>
</evidence>
<dbReference type="PANTHER" id="PTHR41773:SF1">
    <property type="entry name" value="RELA_SPOT DOMAIN-CONTAINING PROTEIN"/>
    <property type="match status" value="1"/>
</dbReference>
<proteinExistence type="predicted"/>
<dbReference type="InterPro" id="IPR007685">
    <property type="entry name" value="RelA_SpoT"/>
</dbReference>
<gene>
    <name evidence="3" type="ORF">H9705_05275</name>
</gene>
<comment type="pathway">
    <text evidence="1">Purine metabolism; ppGpp biosynthesis; ppGpp from GTP: step 1/2.</text>
</comment>
<feature type="domain" description="RelA/SpoT" evidence="2">
    <location>
        <begin position="67"/>
        <end position="223"/>
    </location>
</feature>
<evidence type="ECO:0000313" key="4">
    <source>
        <dbReference type="Proteomes" id="UP000823849"/>
    </source>
</evidence>
<dbReference type="InterPro" id="IPR043519">
    <property type="entry name" value="NT_sf"/>
</dbReference>
<dbReference type="AlphaFoldDB" id="A0A9D2N9M0"/>
<dbReference type="SMART" id="SM00954">
    <property type="entry name" value="RelA_SpoT"/>
    <property type="match status" value="1"/>
</dbReference>
<name>A0A9D2N9M0_9FIRM</name>
<dbReference type="SUPFAM" id="SSF81301">
    <property type="entry name" value="Nucleotidyltransferase"/>
    <property type="match status" value="1"/>
</dbReference>
<dbReference type="Proteomes" id="UP000823849">
    <property type="component" value="Unassembled WGS sequence"/>
</dbReference>
<organism evidence="3 4">
    <name type="scientific">Candidatus Fusicatenibacter intestinigallinarum</name>
    <dbReference type="NCBI Taxonomy" id="2838598"/>
    <lineage>
        <taxon>Bacteria</taxon>
        <taxon>Bacillati</taxon>
        <taxon>Bacillota</taxon>
        <taxon>Clostridia</taxon>
        <taxon>Lachnospirales</taxon>
        <taxon>Lachnospiraceae</taxon>
        <taxon>Fusicatenibacter</taxon>
    </lineage>
</organism>
<dbReference type="Gene3D" id="3.30.460.10">
    <property type="entry name" value="Beta Polymerase, domain 2"/>
    <property type="match status" value="1"/>
</dbReference>